<evidence type="ECO:0000313" key="10">
    <source>
        <dbReference type="Proteomes" id="UP000283834"/>
    </source>
</evidence>
<evidence type="ECO:0000313" key="6">
    <source>
        <dbReference type="EMBL" id="NSI20513.1"/>
    </source>
</evidence>
<dbReference type="Proteomes" id="UP001297422">
    <property type="component" value="Unassembled WGS sequence"/>
</dbReference>
<dbReference type="Proteomes" id="UP000285697">
    <property type="component" value="Unassembled WGS sequence"/>
</dbReference>
<evidence type="ECO:0000313" key="8">
    <source>
        <dbReference type="EMBL" id="RHG19325.1"/>
    </source>
</evidence>
<evidence type="ECO:0000313" key="12">
    <source>
        <dbReference type="Proteomes" id="UP000285697"/>
    </source>
</evidence>
<reference evidence="10 11" key="1">
    <citation type="submission" date="2018-08" db="EMBL/GenBank/DDBJ databases">
        <title>A genome reference for cultivated species of the human gut microbiota.</title>
        <authorList>
            <person name="Zou Y."/>
            <person name="Xue W."/>
            <person name="Luo G."/>
        </authorList>
    </citation>
    <scope>NUCLEOTIDE SEQUENCE [LARGE SCALE GENOMIC DNA]</scope>
    <source>
        <strain evidence="7 10">AF19-16AC</strain>
        <strain evidence="9 11">AM12-54</strain>
        <strain evidence="8 12">AM22-7AC</strain>
    </source>
</reference>
<dbReference type="EMBL" id="QRLN01000008">
    <property type="protein sequence ID" value="RHJ12585.1"/>
    <property type="molecule type" value="Genomic_DNA"/>
</dbReference>
<reference evidence="6" key="3">
    <citation type="submission" date="2020-02" db="EMBL/GenBank/DDBJ databases">
        <authorList>
            <person name="Littmann E."/>
            <person name="Sorbara M."/>
        </authorList>
    </citation>
    <scope>NUCLEOTIDE SEQUENCE</scope>
    <source>
        <strain evidence="6">MSK.22.53</strain>
    </source>
</reference>
<evidence type="ECO:0000313" key="9">
    <source>
        <dbReference type="EMBL" id="RHJ12585.1"/>
    </source>
</evidence>
<dbReference type="InterPro" id="IPR010982">
    <property type="entry name" value="Lambda_DNA-bd_dom_sf"/>
</dbReference>
<feature type="domain" description="HTH cro/C1-type" evidence="2">
    <location>
        <begin position="10"/>
        <end position="64"/>
    </location>
</feature>
<reference evidence="5" key="5">
    <citation type="submission" date="2022-12" db="EMBL/GenBank/DDBJ databases">
        <title>Genome of R. gnavus strain RSHDN_120.</title>
        <authorList>
            <person name="Abdugheni R."/>
        </authorList>
    </citation>
    <scope>NUCLEOTIDE SEQUENCE</scope>
    <source>
        <strain evidence="5">RSHDN_120</strain>
    </source>
</reference>
<dbReference type="Proteomes" id="UP001296643">
    <property type="component" value="Unassembled WGS sequence"/>
</dbReference>
<dbReference type="EMBL" id="JAJBNC010000062">
    <property type="protein sequence ID" value="MCB5495759.1"/>
    <property type="molecule type" value="Genomic_DNA"/>
</dbReference>
<dbReference type="InterPro" id="IPR001387">
    <property type="entry name" value="Cro/C1-type_HTH"/>
</dbReference>
<dbReference type="GO" id="GO:0003677">
    <property type="term" value="F:DNA binding"/>
    <property type="evidence" value="ECO:0007669"/>
    <property type="project" value="UniProtKB-KW"/>
</dbReference>
<dbReference type="PROSITE" id="PS50943">
    <property type="entry name" value="HTH_CROC1"/>
    <property type="match status" value="1"/>
</dbReference>
<comment type="caution">
    <text evidence="5">The sequence shown here is derived from an EMBL/GenBank/DDBJ whole genome shotgun (WGS) entry which is preliminary data.</text>
</comment>
<dbReference type="Pfam" id="PF01381">
    <property type="entry name" value="HTH_3"/>
    <property type="match status" value="1"/>
</dbReference>
<dbReference type="PANTHER" id="PTHR46558">
    <property type="entry name" value="TRACRIPTIONAL REGULATORY PROTEIN-RELATED-RELATED"/>
    <property type="match status" value="1"/>
</dbReference>
<reference evidence="4" key="6">
    <citation type="submission" date="2023-01" db="EMBL/GenBank/DDBJ databases">
        <title>Human gut microbiome strain richness.</title>
        <authorList>
            <person name="Chen-Liaw A."/>
        </authorList>
    </citation>
    <scope>NUCLEOTIDE SEQUENCE</scope>
    <source>
        <strain evidence="4">1001217st1_A9_1001217B_191108</strain>
    </source>
</reference>
<organism evidence="5 13">
    <name type="scientific">Mediterraneibacter gnavus</name>
    <name type="common">Ruminococcus gnavus</name>
    <dbReference type="NCBI Taxonomy" id="33038"/>
    <lineage>
        <taxon>Bacteria</taxon>
        <taxon>Bacillati</taxon>
        <taxon>Bacillota</taxon>
        <taxon>Clostridia</taxon>
        <taxon>Lachnospirales</taxon>
        <taxon>Lachnospiraceae</taxon>
        <taxon>Mediterraneibacter</taxon>
    </lineage>
</organism>
<protein>
    <submittedName>
        <fullName evidence="5">Helix-turn-helix transcriptional regulator</fullName>
    </submittedName>
    <submittedName>
        <fullName evidence="7">XRE family transcriptional regulator</fullName>
    </submittedName>
</protein>
<name>A0A2N5PK39_MEDGN</name>
<dbReference type="Proteomes" id="UP001211731">
    <property type="component" value="Unassembled WGS sequence"/>
</dbReference>
<evidence type="ECO:0000313" key="11">
    <source>
        <dbReference type="Proteomes" id="UP000283992"/>
    </source>
</evidence>
<evidence type="ECO:0000256" key="1">
    <source>
        <dbReference type="ARBA" id="ARBA00023125"/>
    </source>
</evidence>
<reference evidence="3" key="4">
    <citation type="submission" date="2021-10" db="EMBL/GenBank/DDBJ databases">
        <title>Collection of gut derived symbiotic bacterial strains cultured from healthy donors.</title>
        <authorList>
            <person name="Lin H."/>
            <person name="Littmann E."/>
            <person name="Claire K."/>
            <person name="Pamer E."/>
        </authorList>
    </citation>
    <scope>NUCLEOTIDE SEQUENCE</scope>
    <source>
        <strain evidence="3">MSK.23.4</strain>
    </source>
</reference>
<dbReference type="EMBL" id="JAPZEG010000026">
    <property type="protein sequence ID" value="MDE1204903.1"/>
    <property type="molecule type" value="Genomic_DNA"/>
</dbReference>
<evidence type="ECO:0000313" key="4">
    <source>
        <dbReference type="EMBL" id="MDB8738995.1"/>
    </source>
</evidence>
<dbReference type="PANTHER" id="PTHR46558:SF4">
    <property type="entry name" value="DNA-BIDING PHAGE PROTEIN"/>
    <property type="match status" value="1"/>
</dbReference>
<evidence type="ECO:0000313" key="13">
    <source>
        <dbReference type="Proteomes" id="UP001149331"/>
    </source>
</evidence>
<dbReference type="SUPFAM" id="SSF47413">
    <property type="entry name" value="lambda repressor-like DNA-binding domains"/>
    <property type="match status" value="1"/>
</dbReference>
<dbReference type="RefSeq" id="WP_054338208.1">
    <property type="nucleotide sequence ID" value="NZ_CAXSNP010000022.1"/>
</dbReference>
<accession>A0A2N5PK39</accession>
<reference evidence="6" key="2">
    <citation type="journal article" date="2020" name="Cell Host Microbe">
        <title>Functional and Genomic Variation between Human-Derived Isolates of Lachnospiraceae Reveals Inter- and Intra-Species Diversity.</title>
        <authorList>
            <person name="Sorbara M.T."/>
            <person name="Littmann E.R."/>
            <person name="Fontana E."/>
            <person name="Moody T.U."/>
            <person name="Kohout C.E."/>
            <person name="Gjonbalaj M."/>
            <person name="Eaton V."/>
            <person name="Seok R."/>
            <person name="Leiner I.M."/>
            <person name="Pamer E.G."/>
        </authorList>
    </citation>
    <scope>NUCLEOTIDE SEQUENCE</scope>
    <source>
        <strain evidence="6">MSK.22.53</strain>
    </source>
</reference>
<dbReference type="Proteomes" id="UP001149331">
    <property type="component" value="Unassembled WGS sequence"/>
</dbReference>
<evidence type="ECO:0000313" key="3">
    <source>
        <dbReference type="EMBL" id="MCB5495759.1"/>
    </source>
</evidence>
<keyword evidence="1" id="KW-0238">DNA-binding</keyword>
<dbReference type="EMBL" id="QRIA01000008">
    <property type="protein sequence ID" value="RHG19325.1"/>
    <property type="molecule type" value="Genomic_DNA"/>
</dbReference>
<dbReference type="Proteomes" id="UP000283992">
    <property type="component" value="Unassembled WGS sequence"/>
</dbReference>
<dbReference type="AlphaFoldDB" id="A0A2N5PK39"/>
<gene>
    <name evidence="9" type="ORF">DW142_07545</name>
    <name evidence="8" type="ORF">DW270_08360</name>
    <name evidence="7" type="ORF">DWX36_17100</name>
    <name evidence="6" type="ORF">G4958_14440</name>
    <name evidence="3" type="ORF">LIQ10_18860</name>
    <name evidence="5" type="ORF">O4N78_15285</name>
    <name evidence="4" type="ORF">PNU63_09470</name>
</gene>
<dbReference type="SMART" id="SM00530">
    <property type="entry name" value="HTH_XRE"/>
    <property type="match status" value="1"/>
</dbReference>
<evidence type="ECO:0000259" key="2">
    <source>
        <dbReference type="PROSITE" id="PS50943"/>
    </source>
</evidence>
<sequence>MDWIKLGRNVKYARARKGYTQAEVAELTGYSVQHLSHIENGTTKMSIDFMIALANTLEVSLDELFYDSLTVHKINDGYASILDGCSFEEKELISKIAIVIKEETEKFYK</sequence>
<dbReference type="Proteomes" id="UP000283834">
    <property type="component" value="Unassembled WGS sequence"/>
</dbReference>
<dbReference type="Gene3D" id="1.10.260.40">
    <property type="entry name" value="lambda repressor-like DNA-binding domains"/>
    <property type="match status" value="1"/>
</dbReference>
<evidence type="ECO:0000313" key="5">
    <source>
        <dbReference type="EMBL" id="MDE1204903.1"/>
    </source>
</evidence>
<dbReference type="EMBL" id="QRWQ01000039">
    <property type="protein sequence ID" value="RGT34748.1"/>
    <property type="molecule type" value="Genomic_DNA"/>
</dbReference>
<evidence type="ECO:0000313" key="7">
    <source>
        <dbReference type="EMBL" id="RGT34748.1"/>
    </source>
</evidence>
<proteinExistence type="predicted"/>
<dbReference type="EMBL" id="JAQMLR010000008">
    <property type="protein sequence ID" value="MDB8738995.1"/>
    <property type="molecule type" value="Genomic_DNA"/>
</dbReference>
<dbReference type="CDD" id="cd00093">
    <property type="entry name" value="HTH_XRE"/>
    <property type="match status" value="1"/>
</dbReference>
<dbReference type="EMBL" id="JAAIRM010000032">
    <property type="protein sequence ID" value="NSI20513.1"/>
    <property type="molecule type" value="Genomic_DNA"/>
</dbReference>